<sequence length="498" mass="54004">MRTHGGPERYRLVVVVGVLLVVMTAAIVGVTVWVVTQQTAGDAAPRRPSETVVNYVGWEEVPPPESDSHIISGDQRQQVSASTAEPTTTRSGLDSAQIQASLAQLGPNRQLQLDQLQPGDYSQNVADVMKQLQQQQDQLGQQTTQRQQQPIRHGGTIEGYGVLETYQHDLPPAWPSGPGANPDRMGQSFEGVAQPYDPAFSAPGSGGAWSGPGRQQLGHEGQHQEGMYRPGDRYGERPADPANAGRGGQPMGLRPFRGESDRAAFARRGEQERPRRPPFRSRDAANRTYAAADDPATNAGLDLAVSGWSAFSFGMFLLKKLVQIMGYGRQSRMVPDESSMFLRALDVAGKIVGFDATEELSVLGEGLSEARSFPETGPEDTAEPEMSRVDLVNGLFRVGLNMVNLFTAEGELNISECLWGAYCEDLQRRSADGTVDGIVAKVNSIGLKLIRGDVRDYIGVGQMMDMVRDFEGSQCQKLFPACHGRQAVRFVGDLFGGA</sequence>
<evidence type="ECO:0000256" key="1">
    <source>
        <dbReference type="SAM" id="MobiDB-lite"/>
    </source>
</evidence>
<comment type="caution">
    <text evidence="3">The sequence shown here is derived from an EMBL/GenBank/DDBJ whole genome shotgun (WGS) entry which is preliminary data.</text>
</comment>
<dbReference type="EMBL" id="VIIS01001578">
    <property type="protein sequence ID" value="KAF0296250.1"/>
    <property type="molecule type" value="Genomic_DNA"/>
</dbReference>
<dbReference type="OrthoDB" id="6330827at2759"/>
<keyword evidence="2" id="KW-0812">Transmembrane</keyword>
<evidence type="ECO:0000313" key="4">
    <source>
        <dbReference type="Proteomes" id="UP000440578"/>
    </source>
</evidence>
<gene>
    <name evidence="3" type="ORF">FJT64_006305</name>
</gene>
<feature type="transmembrane region" description="Helical" evidence="2">
    <location>
        <begin position="12"/>
        <end position="35"/>
    </location>
</feature>
<feature type="region of interest" description="Disordered" evidence="1">
    <location>
        <begin position="266"/>
        <end position="285"/>
    </location>
</feature>
<keyword evidence="2" id="KW-0472">Membrane</keyword>
<reference evidence="3 4" key="1">
    <citation type="submission" date="2019-07" db="EMBL/GenBank/DDBJ databases">
        <title>Draft genome assembly of a fouling barnacle, Amphibalanus amphitrite (Darwin, 1854): The first reference genome for Thecostraca.</title>
        <authorList>
            <person name="Kim W."/>
        </authorList>
    </citation>
    <scope>NUCLEOTIDE SEQUENCE [LARGE SCALE GENOMIC DNA]</scope>
    <source>
        <strain evidence="3">SNU_AA5</strain>
        <tissue evidence="3">Soma without cirri and trophi</tissue>
    </source>
</reference>
<protein>
    <submittedName>
        <fullName evidence="3">Uncharacterized protein</fullName>
    </submittedName>
</protein>
<feature type="region of interest" description="Disordered" evidence="1">
    <location>
        <begin position="63"/>
        <end position="94"/>
    </location>
</feature>
<keyword evidence="4" id="KW-1185">Reference proteome</keyword>
<dbReference type="Proteomes" id="UP000440578">
    <property type="component" value="Unassembled WGS sequence"/>
</dbReference>
<dbReference type="AlphaFoldDB" id="A0A6A4VXY8"/>
<evidence type="ECO:0000313" key="3">
    <source>
        <dbReference type="EMBL" id="KAF0296250.1"/>
    </source>
</evidence>
<feature type="region of interest" description="Disordered" evidence="1">
    <location>
        <begin position="169"/>
        <end position="258"/>
    </location>
</feature>
<name>A0A6A4VXY8_AMPAM</name>
<feature type="compositionally biased region" description="Polar residues" evidence="1">
    <location>
        <begin position="74"/>
        <end position="94"/>
    </location>
</feature>
<feature type="compositionally biased region" description="Basic and acidic residues" evidence="1">
    <location>
        <begin position="230"/>
        <end position="239"/>
    </location>
</feature>
<proteinExistence type="predicted"/>
<accession>A0A6A4VXY8</accession>
<organism evidence="3 4">
    <name type="scientific">Amphibalanus amphitrite</name>
    <name type="common">Striped barnacle</name>
    <name type="synonym">Balanus amphitrite</name>
    <dbReference type="NCBI Taxonomy" id="1232801"/>
    <lineage>
        <taxon>Eukaryota</taxon>
        <taxon>Metazoa</taxon>
        <taxon>Ecdysozoa</taxon>
        <taxon>Arthropoda</taxon>
        <taxon>Crustacea</taxon>
        <taxon>Multicrustacea</taxon>
        <taxon>Cirripedia</taxon>
        <taxon>Thoracica</taxon>
        <taxon>Thoracicalcarea</taxon>
        <taxon>Balanomorpha</taxon>
        <taxon>Balanoidea</taxon>
        <taxon>Balanidae</taxon>
        <taxon>Amphibalaninae</taxon>
        <taxon>Amphibalanus</taxon>
    </lineage>
</organism>
<keyword evidence="2" id="KW-1133">Transmembrane helix</keyword>
<evidence type="ECO:0000256" key="2">
    <source>
        <dbReference type="SAM" id="Phobius"/>
    </source>
</evidence>